<evidence type="ECO:0000256" key="4">
    <source>
        <dbReference type="ARBA" id="ARBA00019232"/>
    </source>
</evidence>
<keyword evidence="8" id="KW-1133">Transmembrane helix</keyword>
<evidence type="ECO:0000313" key="10">
    <source>
        <dbReference type="EMBL" id="THU32485.1"/>
    </source>
</evidence>
<dbReference type="GO" id="GO:0016020">
    <property type="term" value="C:membrane"/>
    <property type="evidence" value="ECO:0007669"/>
    <property type="project" value="InterPro"/>
</dbReference>
<dbReference type="Proteomes" id="UP000306918">
    <property type="component" value="Unassembled WGS sequence"/>
</dbReference>
<comment type="similarity">
    <text evidence="2">Belongs to the peptidase S26 family.</text>
</comment>
<comment type="caution">
    <text evidence="10">The sequence shown here is derived from an EMBL/GenBank/DDBJ whole genome shotgun (WGS) entry which is preliminary data.</text>
</comment>
<keyword evidence="8" id="KW-0472">Membrane</keyword>
<feature type="transmembrane region" description="Helical" evidence="8">
    <location>
        <begin position="89"/>
        <end position="109"/>
    </location>
</feature>
<organism evidence="10 11">
    <name type="scientific">Niastella caeni</name>
    <dbReference type="NCBI Taxonomy" id="2569763"/>
    <lineage>
        <taxon>Bacteria</taxon>
        <taxon>Pseudomonadati</taxon>
        <taxon>Bacteroidota</taxon>
        <taxon>Chitinophagia</taxon>
        <taxon>Chitinophagales</taxon>
        <taxon>Chitinophagaceae</taxon>
        <taxon>Niastella</taxon>
    </lineage>
</organism>
<dbReference type="PRINTS" id="PR00727">
    <property type="entry name" value="LEADERPTASE"/>
</dbReference>
<feature type="domain" description="Peptidase S26" evidence="9">
    <location>
        <begin position="128"/>
        <end position="325"/>
    </location>
</feature>
<name>A0A4S8HCK2_9BACT</name>
<proteinExistence type="inferred from homology"/>
<dbReference type="InterPro" id="IPR019758">
    <property type="entry name" value="Pept_S26A_signal_pept_1_CS"/>
</dbReference>
<dbReference type="AlphaFoldDB" id="A0A4S8HCK2"/>
<dbReference type="InterPro" id="IPR043739">
    <property type="entry name" value="DUF5684"/>
</dbReference>
<comment type="catalytic activity">
    <reaction evidence="1">
        <text>Cleavage of hydrophobic, N-terminal signal or leader sequences from secreted and periplasmic proteins.</text>
        <dbReference type="EC" id="3.4.21.89"/>
    </reaction>
</comment>
<dbReference type="GO" id="GO:0006465">
    <property type="term" value="P:signal peptide processing"/>
    <property type="evidence" value="ECO:0007669"/>
    <property type="project" value="InterPro"/>
</dbReference>
<feature type="transmembrane region" description="Helical" evidence="8">
    <location>
        <begin position="58"/>
        <end position="77"/>
    </location>
</feature>
<dbReference type="GO" id="GO:0004252">
    <property type="term" value="F:serine-type endopeptidase activity"/>
    <property type="evidence" value="ECO:0007669"/>
    <property type="project" value="InterPro"/>
</dbReference>
<protein>
    <recommendedName>
        <fullName evidence="4">Signal peptidase I</fullName>
        <ecNumber evidence="3">3.4.21.89</ecNumber>
    </recommendedName>
    <alternativeName>
        <fullName evidence="6">Leader peptidase I</fullName>
    </alternativeName>
</protein>
<evidence type="ECO:0000256" key="7">
    <source>
        <dbReference type="PIRSR" id="PIRSR600223-1"/>
    </source>
</evidence>
<dbReference type="Pfam" id="PF10502">
    <property type="entry name" value="Peptidase_S26"/>
    <property type="match status" value="2"/>
</dbReference>
<dbReference type="Pfam" id="PF18936">
    <property type="entry name" value="DUF5684"/>
    <property type="match status" value="1"/>
</dbReference>
<evidence type="ECO:0000259" key="9">
    <source>
        <dbReference type="Pfam" id="PF10502"/>
    </source>
</evidence>
<dbReference type="EMBL" id="STFF01000011">
    <property type="protein sequence ID" value="THU32485.1"/>
    <property type="molecule type" value="Genomic_DNA"/>
</dbReference>
<evidence type="ECO:0000256" key="2">
    <source>
        <dbReference type="ARBA" id="ARBA00009370"/>
    </source>
</evidence>
<dbReference type="InterPro" id="IPR036286">
    <property type="entry name" value="LexA/Signal_pep-like_sf"/>
</dbReference>
<dbReference type="Gene3D" id="2.10.109.10">
    <property type="entry name" value="Umud Fragment, subunit A"/>
    <property type="match status" value="2"/>
</dbReference>
<keyword evidence="5" id="KW-0378">Hydrolase</keyword>
<dbReference type="PANTHER" id="PTHR43390">
    <property type="entry name" value="SIGNAL PEPTIDASE I"/>
    <property type="match status" value="1"/>
</dbReference>
<dbReference type="PROSITE" id="PS00761">
    <property type="entry name" value="SPASE_I_3"/>
    <property type="match status" value="1"/>
</dbReference>
<dbReference type="PANTHER" id="PTHR43390:SF1">
    <property type="entry name" value="CHLOROPLAST PROCESSING PEPTIDASE"/>
    <property type="match status" value="1"/>
</dbReference>
<evidence type="ECO:0000256" key="5">
    <source>
        <dbReference type="ARBA" id="ARBA00022801"/>
    </source>
</evidence>
<evidence type="ECO:0000256" key="3">
    <source>
        <dbReference type="ARBA" id="ARBA00013208"/>
    </source>
</evidence>
<dbReference type="OrthoDB" id="9802919at2"/>
<feature type="transmembrane region" description="Helical" evidence="8">
    <location>
        <begin position="130"/>
        <end position="149"/>
    </location>
</feature>
<sequence length="528" mass="61044">MSLHDLFVIILISLLIVELPAFGLAKLFEKAGIPAWKAWVPFYNTWEIVKVAKIRRHWFYWQFIPVAGWFISIWLLVEMVKLFGKFRFLDHAAAALLSVLYFPMIGMNPKVKYLGPEAVKNHKKTTLREWIDAGVFAVVAATLIRVFVFEAYTIPTGSMEKTLLVNDFLFVSKLSYGPRIPNTPLAIPFVHHTLPVTHSKSYTEIIHLPYTRWFASPVKRNDVVVFNFPAGDTLTKELDSADPYYDILQSEEMKQYQQLKGQIANEAELRAISKQKAREIVWTDYTIMTRPVDKRENYIKRCVAIAGDTIQIVDGILMVNNQKAFVSPTAATEYIVNTTSNTILTEEGLRDAGIRLTSEPNSLPDFQPGTANSYKINLTEQEVEILKKIPGVTLTREIEPIGDPRIFPRDTANILWSVDNFGPLWIPKKGVTIQLTPKNVACYRRAIKVYENNKWEERDGKIFINDQEATTYTFKMNYYWMMGDNRHRSQDSRFWGFVPEDHVVGEAWLIWMSWEKGVRWSRMFRTIH</sequence>
<dbReference type="SUPFAM" id="SSF51306">
    <property type="entry name" value="LexA/Signal peptidase"/>
    <property type="match status" value="2"/>
</dbReference>
<evidence type="ECO:0000256" key="8">
    <source>
        <dbReference type="SAM" id="Phobius"/>
    </source>
</evidence>
<dbReference type="EC" id="3.4.21.89" evidence="3"/>
<keyword evidence="8" id="KW-0812">Transmembrane</keyword>
<feature type="domain" description="Peptidase S26" evidence="9">
    <location>
        <begin position="468"/>
        <end position="511"/>
    </location>
</feature>
<dbReference type="InterPro" id="IPR019533">
    <property type="entry name" value="Peptidase_S26"/>
</dbReference>
<evidence type="ECO:0000256" key="6">
    <source>
        <dbReference type="ARBA" id="ARBA00029906"/>
    </source>
</evidence>
<evidence type="ECO:0000256" key="1">
    <source>
        <dbReference type="ARBA" id="ARBA00000677"/>
    </source>
</evidence>
<keyword evidence="11" id="KW-1185">Reference proteome</keyword>
<reference evidence="10 11" key="1">
    <citation type="submission" date="2019-04" db="EMBL/GenBank/DDBJ databases">
        <title>Niastella caeni sp. nov., isolated from activated sludge.</title>
        <authorList>
            <person name="Sheng M."/>
        </authorList>
    </citation>
    <scope>NUCLEOTIDE SEQUENCE [LARGE SCALE GENOMIC DNA]</scope>
    <source>
        <strain evidence="10 11">HX-2-15</strain>
    </source>
</reference>
<dbReference type="RefSeq" id="WP_136580327.1">
    <property type="nucleotide sequence ID" value="NZ_STFF01000011.1"/>
</dbReference>
<feature type="active site" evidence="7">
    <location>
        <position position="300"/>
    </location>
</feature>
<dbReference type="CDD" id="cd06530">
    <property type="entry name" value="S26_SPase_I"/>
    <property type="match status" value="2"/>
</dbReference>
<gene>
    <name evidence="10" type="ORF">FAM09_27210</name>
</gene>
<dbReference type="InterPro" id="IPR000223">
    <property type="entry name" value="Pept_S26A_signal_pept_1"/>
</dbReference>
<feature type="transmembrane region" description="Helical" evidence="8">
    <location>
        <begin position="6"/>
        <end position="28"/>
    </location>
</feature>
<feature type="active site" evidence="7">
    <location>
        <position position="158"/>
    </location>
</feature>
<accession>A0A4S8HCK2</accession>
<evidence type="ECO:0000313" key="11">
    <source>
        <dbReference type="Proteomes" id="UP000306918"/>
    </source>
</evidence>
<dbReference type="GO" id="GO:0009003">
    <property type="term" value="F:signal peptidase activity"/>
    <property type="evidence" value="ECO:0007669"/>
    <property type="project" value="UniProtKB-EC"/>
</dbReference>